<dbReference type="EMBL" id="LVWL01000012">
    <property type="protein sequence ID" value="ORI09134.1"/>
    <property type="molecule type" value="Genomic_DNA"/>
</dbReference>
<dbReference type="PANTHER" id="PTHR43129:SF1">
    <property type="entry name" value="FOSMIDOMYCIN RESISTANCE PROTEIN"/>
    <property type="match status" value="1"/>
</dbReference>
<keyword evidence="2 4" id="KW-1133">Transmembrane helix</keyword>
<evidence type="ECO:0000256" key="3">
    <source>
        <dbReference type="ARBA" id="ARBA00023136"/>
    </source>
</evidence>
<reference evidence="6 7" key="1">
    <citation type="journal article" date="2017" name="Gene Rep">
        <title>The ribosomal RNA operon (rrn) of Campylobacter concisus supports molecular typing to genomospecies level.</title>
        <authorList>
            <person name="Huq M."/>
            <person name="Van T.T.H."/>
            <person name="Gurtler V."/>
            <person name="Elshagmani E."/>
            <person name="Allemailem K.S."/>
            <person name="Smooker P.M."/>
            <person name="Istivan T.S."/>
        </authorList>
    </citation>
    <scope>NUCLEOTIDE SEQUENCE [LARGE SCALE GENOMIC DNA]</scope>
    <source>
        <strain evidence="6 7">RCH 26</strain>
    </source>
</reference>
<feature type="transmembrane region" description="Helical" evidence="4">
    <location>
        <begin position="298"/>
        <end position="323"/>
    </location>
</feature>
<evidence type="ECO:0000256" key="4">
    <source>
        <dbReference type="SAM" id="Phobius"/>
    </source>
</evidence>
<evidence type="ECO:0000256" key="1">
    <source>
        <dbReference type="ARBA" id="ARBA00022692"/>
    </source>
</evidence>
<feature type="transmembrane region" description="Helical" evidence="4">
    <location>
        <begin position="132"/>
        <end position="153"/>
    </location>
</feature>
<feature type="transmembrane region" description="Helical" evidence="4">
    <location>
        <begin position="356"/>
        <end position="380"/>
    </location>
</feature>
<dbReference type="InterPro" id="IPR011701">
    <property type="entry name" value="MFS"/>
</dbReference>
<dbReference type="GO" id="GO:0005886">
    <property type="term" value="C:plasma membrane"/>
    <property type="evidence" value="ECO:0007669"/>
    <property type="project" value="TreeGrafter"/>
</dbReference>
<comment type="caution">
    <text evidence="6">The sequence shown here is derived from an EMBL/GenBank/DDBJ whole genome shotgun (WGS) entry which is preliminary data.</text>
</comment>
<feature type="domain" description="Major facilitator superfamily (MFS) profile" evidence="5">
    <location>
        <begin position="7"/>
        <end position="385"/>
    </location>
</feature>
<dbReference type="Pfam" id="PF07690">
    <property type="entry name" value="MFS_1"/>
    <property type="match status" value="2"/>
</dbReference>
<dbReference type="InterPro" id="IPR020846">
    <property type="entry name" value="MFS_dom"/>
</dbReference>
<dbReference type="CDD" id="cd17478">
    <property type="entry name" value="MFS_FsR"/>
    <property type="match status" value="1"/>
</dbReference>
<protein>
    <submittedName>
        <fullName evidence="6">Prop protein</fullName>
    </submittedName>
</protein>
<evidence type="ECO:0000259" key="5">
    <source>
        <dbReference type="PROSITE" id="PS50850"/>
    </source>
</evidence>
<feature type="transmembrane region" description="Helical" evidence="4">
    <location>
        <begin position="94"/>
        <end position="111"/>
    </location>
</feature>
<evidence type="ECO:0000313" key="7">
    <source>
        <dbReference type="Proteomes" id="UP000192671"/>
    </source>
</evidence>
<evidence type="ECO:0000313" key="6">
    <source>
        <dbReference type="EMBL" id="ORI09134.1"/>
    </source>
</evidence>
<evidence type="ECO:0000256" key="2">
    <source>
        <dbReference type="ARBA" id="ARBA00022989"/>
    </source>
</evidence>
<feature type="transmembrane region" description="Helical" evidence="4">
    <location>
        <begin position="273"/>
        <end position="292"/>
    </location>
</feature>
<dbReference type="AlphaFoldDB" id="A0A1X0U4I4"/>
<feature type="transmembrane region" description="Helical" evidence="4">
    <location>
        <begin position="246"/>
        <end position="266"/>
    </location>
</feature>
<dbReference type="SUPFAM" id="SSF103473">
    <property type="entry name" value="MFS general substrate transporter"/>
    <property type="match status" value="1"/>
</dbReference>
<organism evidence="6 7">
    <name type="scientific">Campylobacter concisus</name>
    <dbReference type="NCBI Taxonomy" id="199"/>
    <lineage>
        <taxon>Bacteria</taxon>
        <taxon>Pseudomonadati</taxon>
        <taxon>Campylobacterota</taxon>
        <taxon>Epsilonproteobacteria</taxon>
        <taxon>Campylobacterales</taxon>
        <taxon>Campylobacteraceae</taxon>
        <taxon>Campylobacter</taxon>
    </lineage>
</organism>
<feature type="transmembrane region" description="Helical" evidence="4">
    <location>
        <begin position="207"/>
        <end position="234"/>
    </location>
</feature>
<dbReference type="Proteomes" id="UP000192671">
    <property type="component" value="Unassembled WGS sequence"/>
</dbReference>
<keyword evidence="3 4" id="KW-0472">Membrane</keyword>
<keyword evidence="1 4" id="KW-0812">Transmembrane</keyword>
<sequence length="386" mass="41095">MKKAENLKYLMGLGHFCSDINQSALGAMLPFFIASYHYDYATAASLVTATNLASSLIQPLIGRLSDKKELPYVIPLGLLLAGGGMSLTGFVTNYYIILLCVMISGIGAALFHPSAARIVNYASNAKNRAKSISIFSFGGNAGFAVGPILVAVFVGNFGLKGTLVFIIPQIFLTLLYLKKGKFIKALEDNHKKQISQKTSALKDDLGAFLRLCLCIFSRSIVAFGFAAFFSIYLIKIFGLSKEAANVNLSMFFAAGAISTLFGGALADKYGLVRLIKISLSIAAPLVVLMLFIDNYALFLAASMCVSGYISLSFSPSIALAQLYLPNQIGLASGVTLGLSITIGGIFATVIGKIADIFSLIHSFYFIAAVSLICAASSYFLKPVSKA</sequence>
<name>A0A1X0U4I4_9BACT</name>
<dbReference type="Gene3D" id="1.20.1250.20">
    <property type="entry name" value="MFS general substrate transporter like domains"/>
    <property type="match status" value="2"/>
</dbReference>
<feature type="transmembrane region" description="Helical" evidence="4">
    <location>
        <begin position="12"/>
        <end position="34"/>
    </location>
</feature>
<dbReference type="PROSITE" id="PS50850">
    <property type="entry name" value="MFS"/>
    <property type="match status" value="1"/>
</dbReference>
<accession>A0A1X0U4I4</accession>
<dbReference type="PANTHER" id="PTHR43129">
    <property type="entry name" value="FOSMIDOMYCIN RESISTANCE PROTEIN"/>
    <property type="match status" value="1"/>
</dbReference>
<dbReference type="GO" id="GO:0022857">
    <property type="term" value="F:transmembrane transporter activity"/>
    <property type="evidence" value="ECO:0007669"/>
    <property type="project" value="InterPro"/>
</dbReference>
<proteinExistence type="predicted"/>
<feature type="transmembrane region" description="Helical" evidence="4">
    <location>
        <begin position="330"/>
        <end position="350"/>
    </location>
</feature>
<gene>
    <name evidence="6" type="ORF">A3835_01060</name>
</gene>
<dbReference type="InterPro" id="IPR036259">
    <property type="entry name" value="MFS_trans_sf"/>
</dbReference>